<dbReference type="GO" id="GO:0016787">
    <property type="term" value="F:hydrolase activity"/>
    <property type="evidence" value="ECO:0007669"/>
    <property type="project" value="UniProtKB-KW"/>
</dbReference>
<feature type="domain" description="Isochorismatase-like" evidence="4">
    <location>
        <begin position="25"/>
        <end position="219"/>
    </location>
</feature>
<dbReference type="InterPro" id="IPR036380">
    <property type="entry name" value="Isochorismatase-like_sf"/>
</dbReference>
<dbReference type="SUPFAM" id="SSF52499">
    <property type="entry name" value="Isochorismatase-like hydrolases"/>
    <property type="match status" value="1"/>
</dbReference>
<organism evidence="5 6">
    <name type="scientific">Cytospora mali</name>
    <name type="common">Apple Valsa canker fungus</name>
    <name type="synonym">Valsa mali</name>
    <dbReference type="NCBI Taxonomy" id="578113"/>
    <lineage>
        <taxon>Eukaryota</taxon>
        <taxon>Fungi</taxon>
        <taxon>Dikarya</taxon>
        <taxon>Ascomycota</taxon>
        <taxon>Pezizomycotina</taxon>
        <taxon>Sordariomycetes</taxon>
        <taxon>Sordariomycetidae</taxon>
        <taxon>Diaporthales</taxon>
        <taxon>Cytosporaceae</taxon>
        <taxon>Cytospora</taxon>
    </lineage>
</organism>
<dbReference type="SMR" id="A0A194VRM4"/>
<keyword evidence="2" id="KW-0378">Hydrolase</keyword>
<reference evidence="5" key="1">
    <citation type="submission" date="2014-12" db="EMBL/GenBank/DDBJ databases">
        <title>Genome Sequence of Valsa Canker Pathogens Uncovers a Specific Adaption of Colonization on Woody Bark.</title>
        <authorList>
            <person name="Yin Z."/>
            <person name="Liu H."/>
            <person name="Gao X."/>
            <person name="Li Z."/>
            <person name="Song N."/>
            <person name="Ke X."/>
            <person name="Dai Q."/>
            <person name="Wu Y."/>
            <person name="Sun Y."/>
            <person name="Xu J.-R."/>
            <person name="Kang Z.K."/>
            <person name="Wang L."/>
            <person name="Huang L."/>
        </authorList>
    </citation>
    <scope>NUCLEOTIDE SEQUENCE [LARGE SCALE GENOMIC DNA]</scope>
    <source>
        <strain evidence="5">03-8</strain>
    </source>
</reference>
<dbReference type="PANTHER" id="PTHR43540">
    <property type="entry name" value="PEROXYUREIDOACRYLATE/UREIDOACRYLATE AMIDOHYDROLASE-RELATED"/>
    <property type="match status" value="1"/>
</dbReference>
<evidence type="ECO:0000313" key="5">
    <source>
        <dbReference type="EMBL" id="KUI66844.1"/>
    </source>
</evidence>
<evidence type="ECO:0000256" key="1">
    <source>
        <dbReference type="ARBA" id="ARBA00006336"/>
    </source>
</evidence>
<accession>A0A194VRM4</accession>
<sequence>MSRRTAAILDATNPASPLSVPAHETAVLLVDYQNIHVQHAGPKGMEAVKTAQSLRKWADEHRIPVIIASTDTSQVPPRHAKLHGRAVDILKAFEATPDLGAVHPALTPPPEPASRPVDGEGSSPSEGAPPYHVTRRLGLVSALSSEGLVGEILQERSTRSLIVGGITTSGCVLGTARDGTEKGYIVTVVADACADPTPGLHETMVGHVLPPTAHVVSLKELLSSWTVGR</sequence>
<evidence type="ECO:0000256" key="2">
    <source>
        <dbReference type="ARBA" id="ARBA00022801"/>
    </source>
</evidence>
<dbReference type="InterPro" id="IPR000868">
    <property type="entry name" value="Isochorismatase-like_dom"/>
</dbReference>
<dbReference type="Proteomes" id="UP000078559">
    <property type="component" value="Chromosome 2"/>
</dbReference>
<dbReference type="CDD" id="cd00431">
    <property type="entry name" value="cysteine_hydrolases"/>
    <property type="match status" value="1"/>
</dbReference>
<evidence type="ECO:0000259" key="4">
    <source>
        <dbReference type="Pfam" id="PF00857"/>
    </source>
</evidence>
<keyword evidence="6" id="KW-1185">Reference proteome</keyword>
<dbReference type="OrthoDB" id="1739143at2759"/>
<protein>
    <submittedName>
        <fullName evidence="5">Isochorismatase family protein YecD</fullName>
    </submittedName>
</protein>
<evidence type="ECO:0000256" key="3">
    <source>
        <dbReference type="SAM" id="MobiDB-lite"/>
    </source>
</evidence>
<comment type="similarity">
    <text evidence="1">Belongs to the isochorismatase family.</text>
</comment>
<dbReference type="Pfam" id="PF00857">
    <property type="entry name" value="Isochorismatase"/>
    <property type="match status" value="1"/>
</dbReference>
<gene>
    <name evidence="5" type="ORF">VM1G_01568</name>
</gene>
<dbReference type="AlphaFoldDB" id="A0A194VRM4"/>
<proteinExistence type="inferred from homology"/>
<dbReference type="InterPro" id="IPR050272">
    <property type="entry name" value="Isochorismatase-like_hydrls"/>
</dbReference>
<feature type="region of interest" description="Disordered" evidence="3">
    <location>
        <begin position="101"/>
        <end position="132"/>
    </location>
</feature>
<evidence type="ECO:0000313" key="6">
    <source>
        <dbReference type="Proteomes" id="UP000078559"/>
    </source>
</evidence>
<name>A0A194VRM4_CYTMA</name>
<dbReference type="EMBL" id="CM003099">
    <property type="protein sequence ID" value="KUI66844.1"/>
    <property type="molecule type" value="Genomic_DNA"/>
</dbReference>
<dbReference type="Gene3D" id="3.40.50.850">
    <property type="entry name" value="Isochorismatase-like"/>
    <property type="match status" value="1"/>
</dbReference>